<dbReference type="OrthoDB" id="68611at2759"/>
<protein>
    <submittedName>
        <fullName evidence="8">Fusaric acid resistance protein-like domain-containing protein</fullName>
    </submittedName>
</protein>
<evidence type="ECO:0000259" key="7">
    <source>
        <dbReference type="Pfam" id="PF13515"/>
    </source>
</evidence>
<feature type="transmembrane region" description="Helical" evidence="6">
    <location>
        <begin position="602"/>
        <end position="635"/>
    </location>
</feature>
<dbReference type="Pfam" id="PF13515">
    <property type="entry name" value="FUSC_2"/>
    <property type="match status" value="1"/>
</dbReference>
<accession>A0A9P8N4B7</accession>
<feature type="transmembrane region" description="Helical" evidence="6">
    <location>
        <begin position="105"/>
        <end position="124"/>
    </location>
</feature>
<feature type="region of interest" description="Disordered" evidence="5">
    <location>
        <begin position="984"/>
        <end position="1008"/>
    </location>
</feature>
<keyword evidence="4 6" id="KW-0472">Membrane</keyword>
<feature type="transmembrane region" description="Helical" evidence="6">
    <location>
        <begin position="131"/>
        <end position="148"/>
    </location>
</feature>
<proteinExistence type="predicted"/>
<dbReference type="AlphaFoldDB" id="A0A9P8N4B7"/>
<organism evidence="8 9">
    <name type="scientific">Hirsutella rhossiliensis</name>
    <dbReference type="NCBI Taxonomy" id="111463"/>
    <lineage>
        <taxon>Eukaryota</taxon>
        <taxon>Fungi</taxon>
        <taxon>Dikarya</taxon>
        <taxon>Ascomycota</taxon>
        <taxon>Pezizomycotina</taxon>
        <taxon>Sordariomycetes</taxon>
        <taxon>Hypocreomycetidae</taxon>
        <taxon>Hypocreales</taxon>
        <taxon>Ophiocordycipitaceae</taxon>
        <taxon>Hirsutella</taxon>
    </lineage>
</organism>
<name>A0A9P8N4B7_9HYPO</name>
<feature type="transmembrane region" description="Helical" evidence="6">
    <location>
        <begin position="642"/>
        <end position="659"/>
    </location>
</feature>
<dbReference type="GO" id="GO:0016020">
    <property type="term" value="C:membrane"/>
    <property type="evidence" value="ECO:0007669"/>
    <property type="project" value="UniProtKB-SubCell"/>
</dbReference>
<evidence type="ECO:0000256" key="3">
    <source>
        <dbReference type="ARBA" id="ARBA00022989"/>
    </source>
</evidence>
<comment type="caution">
    <text evidence="8">The sequence shown here is derived from an EMBL/GenBank/DDBJ whole genome shotgun (WGS) entry which is preliminary data.</text>
</comment>
<feature type="domain" description="Integral membrane bound transporter" evidence="7">
    <location>
        <begin position="587"/>
        <end position="711"/>
    </location>
</feature>
<evidence type="ECO:0000313" key="8">
    <source>
        <dbReference type="EMBL" id="KAH0965711.1"/>
    </source>
</evidence>
<feature type="transmembrane region" description="Helical" evidence="6">
    <location>
        <begin position="665"/>
        <end position="686"/>
    </location>
</feature>
<dbReference type="PANTHER" id="PTHR37994">
    <property type="entry name" value="ARAE_2_N DOMAIN-CONTAINING PROTEIN-RELATED"/>
    <property type="match status" value="1"/>
</dbReference>
<keyword evidence="9" id="KW-1185">Reference proteome</keyword>
<evidence type="ECO:0000256" key="4">
    <source>
        <dbReference type="ARBA" id="ARBA00023136"/>
    </source>
</evidence>
<gene>
    <name evidence="8" type="ORF">HRG_03727</name>
</gene>
<comment type="subcellular location">
    <subcellularLocation>
        <location evidence="1">Membrane</location>
        <topology evidence="1">Multi-pass membrane protein</topology>
    </subcellularLocation>
</comment>
<dbReference type="InterPro" id="IPR023244">
    <property type="entry name" value="Brefeldin_A-sensitivity_4"/>
</dbReference>
<feature type="compositionally biased region" description="Basic and acidic residues" evidence="5">
    <location>
        <begin position="516"/>
        <end position="528"/>
    </location>
</feature>
<dbReference type="Proteomes" id="UP000824596">
    <property type="component" value="Unassembled WGS sequence"/>
</dbReference>
<feature type="transmembrane region" description="Helical" evidence="6">
    <location>
        <begin position="698"/>
        <end position="718"/>
    </location>
</feature>
<evidence type="ECO:0000256" key="6">
    <source>
        <dbReference type="SAM" id="Phobius"/>
    </source>
</evidence>
<dbReference type="GeneID" id="68352856"/>
<dbReference type="EMBL" id="JAIZPD010000003">
    <property type="protein sequence ID" value="KAH0965711.1"/>
    <property type="molecule type" value="Genomic_DNA"/>
</dbReference>
<sequence>MAPSNPLQWLIVMIWGRCQTNAPWQRMVKYSLASTIALIIALLPPFKANANFLTPMVTVFAHPGQRMGLMIEDLLMVLVGSLIGLSWSLLGLHLSSLVQASNFPAAYTIRGLFLLVSVLVHGYVRSSSPRLLGAVLFLLIASLLAIQLPGTASSSLFTTIYIPILLGAGVLLFVNLAIFPELSSSYLGSSTIDTLSETMDTLTHATHWFVTPGGDPDDNQQQTSLASTCNAENPGKGAKPGFIRKFFSQFPNPFQSSKTGSILSSLPLHSTKLSHLTGQKSKLRGQLSRCRAAQDEINFEICLSPLPPTAMKPISLQYMADMVQNVLTLIGACENKFVVVGKDDHMGDSSTIEEEQDLPITPQYAEGTQKSISMATPDVGEKPKKTKGAYFNQVDSVRPIRELEASSAELLESILERVRSPVQEFQASLTEAANLVVLCVAYCFDVPKLPSGAPAPKGIPLEEIDLRIDHFSDALALFDFQSAEELKQATMDQSGQSIDFLPASAKDQAMPESDETDSHRAADEEPSTKRGSGRNPNHPRPSRIMRMRAKAADAMEWAQGSDDVDYALKLAIAVFLVTWPALVASWTSWYADVRGVWAPMQLILVFEVAIGTSVFSFLIRLFGVVFGCVIGFLAIQIGGGNRIVLVFVVLFGLVPSIYIQVATKYVKAGMISIVSMTVVALAAVNGSPPAYEVFYKRLVAFLVGGFVAMLVEVVVAPVRARDRLVESLSASVRQVQKMQAALAIGIDGPERPNLQSPALLARFDRSRDKAQGALTAAETFLPFCLNEPRLKGSFKPLAPIYEETIYVLHQIIDRMDNVVQLRRAYGSSILEDLNPKVYAYRRNVAASSTLMLFLINEALTTWLPLPQFIPSARLAQLRLINRVREILTSENAGKSNVDLAKSLGVRVEPDEETASLITKRKFLSWNASTAGQMEIIEYLEELVELVKLLVGVNAFRSGMLERPTYRQYIGRMDANREAAATALPGRRGAPAQPEGHEGVALDSSKGSRSGFPLKRAATVLQLADRLRGKGGDAEADGASATQDDGIPRSLQRVGTRLRQDSTVVRRRAFTIGNRPG</sequence>
<dbReference type="InterPro" id="IPR049453">
    <property type="entry name" value="Memb_transporter_dom"/>
</dbReference>
<feature type="region of interest" description="Disordered" evidence="5">
    <location>
        <begin position="506"/>
        <end position="543"/>
    </location>
</feature>
<feature type="transmembrane region" description="Helical" evidence="6">
    <location>
        <begin position="570"/>
        <end position="590"/>
    </location>
</feature>
<feature type="transmembrane region" description="Helical" evidence="6">
    <location>
        <begin position="74"/>
        <end position="93"/>
    </location>
</feature>
<feature type="transmembrane region" description="Helical" evidence="6">
    <location>
        <begin position="160"/>
        <end position="179"/>
    </location>
</feature>
<evidence type="ECO:0000313" key="9">
    <source>
        <dbReference type="Proteomes" id="UP000824596"/>
    </source>
</evidence>
<evidence type="ECO:0000256" key="1">
    <source>
        <dbReference type="ARBA" id="ARBA00004141"/>
    </source>
</evidence>
<evidence type="ECO:0000256" key="5">
    <source>
        <dbReference type="SAM" id="MobiDB-lite"/>
    </source>
</evidence>
<feature type="transmembrane region" description="Helical" evidence="6">
    <location>
        <begin position="27"/>
        <end position="46"/>
    </location>
</feature>
<dbReference type="PANTHER" id="PTHR37994:SF4">
    <property type="entry name" value="ER TRANSPORTER 6TM N-TERMINAL DOMAIN-CONTAINING PROTEIN-RELATED"/>
    <property type="match status" value="1"/>
</dbReference>
<reference evidence="8" key="1">
    <citation type="submission" date="2021-09" db="EMBL/GenBank/DDBJ databases">
        <title>A high-quality genome of the endoparasitic fungus Hirsutella rhossiliensis with a comparison of Hirsutella genomes reveals transposable elements contributing to genome size variation.</title>
        <authorList>
            <person name="Lin R."/>
            <person name="Jiao Y."/>
            <person name="Sun X."/>
            <person name="Ling J."/>
            <person name="Xie B."/>
            <person name="Cheng X."/>
        </authorList>
    </citation>
    <scope>NUCLEOTIDE SEQUENCE</scope>
    <source>
        <strain evidence="8">HR02</strain>
    </source>
</reference>
<dbReference type="RefSeq" id="XP_044723224.1">
    <property type="nucleotide sequence ID" value="XM_044862198.1"/>
</dbReference>
<keyword evidence="3 6" id="KW-1133">Transmembrane helix</keyword>
<dbReference type="PRINTS" id="PR02047">
    <property type="entry name" value="BREFELDNASP4"/>
</dbReference>
<keyword evidence="2 6" id="KW-0812">Transmembrane</keyword>
<evidence type="ECO:0000256" key="2">
    <source>
        <dbReference type="ARBA" id="ARBA00022692"/>
    </source>
</evidence>